<dbReference type="SUPFAM" id="SSF50998">
    <property type="entry name" value="Quinoprotein alcohol dehydrogenase-like"/>
    <property type="match status" value="1"/>
</dbReference>
<dbReference type="Proteomes" id="UP000179467">
    <property type="component" value="Unassembled WGS sequence"/>
</dbReference>
<dbReference type="Gene3D" id="2.130.10.10">
    <property type="entry name" value="YVTN repeat-like/Quinoprotein amine dehydrogenase"/>
    <property type="match status" value="1"/>
</dbReference>
<dbReference type="PROSITE" id="PS51257">
    <property type="entry name" value="PROKAR_LIPOPROTEIN"/>
    <property type="match status" value="1"/>
</dbReference>
<dbReference type="OrthoDB" id="5290752at2"/>
<evidence type="ECO:0000313" key="2">
    <source>
        <dbReference type="EMBL" id="OHT22100.1"/>
    </source>
</evidence>
<dbReference type="PANTHER" id="PTHR34512:SF30">
    <property type="entry name" value="OUTER MEMBRANE PROTEIN ASSEMBLY FACTOR BAMB"/>
    <property type="match status" value="1"/>
</dbReference>
<dbReference type="Pfam" id="PF13360">
    <property type="entry name" value="PQQ_2"/>
    <property type="match status" value="3"/>
</dbReference>
<dbReference type="InterPro" id="IPR011047">
    <property type="entry name" value="Quinoprotein_ADH-like_sf"/>
</dbReference>
<dbReference type="InterPro" id="IPR015943">
    <property type="entry name" value="WD40/YVTN_repeat-like_dom_sf"/>
</dbReference>
<feature type="domain" description="Pyrrolo-quinoline quinone repeat" evidence="1">
    <location>
        <begin position="371"/>
        <end position="445"/>
    </location>
</feature>
<dbReference type="InterPro" id="IPR018391">
    <property type="entry name" value="PQQ_b-propeller_rpt"/>
</dbReference>
<sequence length="447" mass="46918">MKRAVIAGMILASLSGCGIFKKTAPKTAVLGERTPVLTYETGAEVDASLADTPVEVPGPMTNDAWAQPGGNAWKVLSHVALGQNLSEAWRAHIDGSTKRARLAAAPVVADGKLYVMDIGGRVHALDAASGRELWVKAIPQAKKLSGEEQKESRSGKVVFGGGVSYEAGRLYATTGLGDVSSLDAATGNIGWTVRPGGPLRGAPTVANGHVYVVSQDNQLFALKAEDGSVVWNEAGTLELAGVFGVAAPAAAAGTVVAGFSSGELNAYRYENGRIVWQDALSRTSISTAVASLSDIDADPVIDQGRVYAVGQGGRMVAMELNTGQRMWELSIAGISTPWVAGDWIFVVTDDARLMCIARTSGKVRWISQLERWRSAKSKKGPVSWTGPILAGNRLIVANTEGELAYVDPATGKVQSKGKAGGPVYLSPIVANNMLYVLAEDGTLTAWR</sequence>
<dbReference type="AlphaFoldDB" id="A0A1S1HNY7"/>
<dbReference type="SMART" id="SM00564">
    <property type="entry name" value="PQQ"/>
    <property type="match status" value="6"/>
</dbReference>
<gene>
    <name evidence="2" type="primary">bamB</name>
    <name evidence="2" type="ORF">BHE75_04122</name>
</gene>
<proteinExistence type="predicted"/>
<dbReference type="EMBL" id="MIPT01000001">
    <property type="protein sequence ID" value="OHT22100.1"/>
    <property type="molecule type" value="Genomic_DNA"/>
</dbReference>
<organism evidence="2 3">
    <name type="scientific">Edaphosphingomonas haloaromaticamans</name>
    <dbReference type="NCBI Taxonomy" id="653954"/>
    <lineage>
        <taxon>Bacteria</taxon>
        <taxon>Pseudomonadati</taxon>
        <taxon>Pseudomonadota</taxon>
        <taxon>Alphaproteobacteria</taxon>
        <taxon>Sphingomonadales</taxon>
        <taxon>Rhizorhabdaceae</taxon>
        <taxon>Edaphosphingomonas</taxon>
    </lineage>
</organism>
<protein>
    <submittedName>
        <fullName evidence="2">Outer membrane protein assembly factor BamB</fullName>
    </submittedName>
</protein>
<keyword evidence="3" id="KW-1185">Reference proteome</keyword>
<reference evidence="2 3" key="1">
    <citation type="submission" date="2016-09" db="EMBL/GenBank/DDBJ databases">
        <title>Metabolic pathway, cell adaptation mechanisms and a novel monoxygenase revealed through proteogenomic-transcription analysis of a Sphingomonas haloaromaticamans strain degrading the fungicide ortho-phenylphenol.</title>
        <authorList>
            <person name="Perruchon C."/>
            <person name="Papadopoulou E.S."/>
            <person name="Rousidou C."/>
            <person name="Vasileiadis S."/>
            <person name="Tanou G."/>
            <person name="Amoutzias G."/>
            <person name="Molassiotis A."/>
            <person name="Karpouzas D.G."/>
        </authorList>
    </citation>
    <scope>NUCLEOTIDE SEQUENCE [LARGE SCALE GENOMIC DNA]</scope>
    <source>
        <strain evidence="2 3">P3</strain>
    </source>
</reference>
<feature type="domain" description="Pyrrolo-quinoline quinone repeat" evidence="1">
    <location>
        <begin position="87"/>
        <end position="139"/>
    </location>
</feature>
<feature type="domain" description="Pyrrolo-quinoline quinone repeat" evidence="1">
    <location>
        <begin position="146"/>
        <end position="366"/>
    </location>
</feature>
<evidence type="ECO:0000313" key="3">
    <source>
        <dbReference type="Proteomes" id="UP000179467"/>
    </source>
</evidence>
<dbReference type="PANTHER" id="PTHR34512">
    <property type="entry name" value="CELL SURFACE PROTEIN"/>
    <property type="match status" value="1"/>
</dbReference>
<name>A0A1S1HNY7_9SPHN</name>
<accession>A0A1S1HNY7</accession>
<dbReference type="InterPro" id="IPR002372">
    <property type="entry name" value="PQQ_rpt_dom"/>
</dbReference>
<comment type="caution">
    <text evidence="2">The sequence shown here is derived from an EMBL/GenBank/DDBJ whole genome shotgun (WGS) entry which is preliminary data.</text>
</comment>
<dbReference type="RefSeq" id="WP_015458511.1">
    <property type="nucleotide sequence ID" value="NZ_MIPT01000001.1"/>
</dbReference>
<evidence type="ECO:0000259" key="1">
    <source>
        <dbReference type="Pfam" id="PF13360"/>
    </source>
</evidence>